<evidence type="ECO:0000259" key="9">
    <source>
        <dbReference type="PROSITE" id="PS50109"/>
    </source>
</evidence>
<dbReference type="EMBL" id="FQXP01000012">
    <property type="protein sequence ID" value="SHI08693.1"/>
    <property type="molecule type" value="Genomic_DNA"/>
</dbReference>
<feature type="domain" description="Histidine kinase" evidence="9">
    <location>
        <begin position="315"/>
        <end position="429"/>
    </location>
</feature>
<dbReference type="GO" id="GO:0000160">
    <property type="term" value="P:phosphorelay signal transduction system"/>
    <property type="evidence" value="ECO:0007669"/>
    <property type="project" value="UniProtKB-KW"/>
</dbReference>
<evidence type="ECO:0000313" key="10">
    <source>
        <dbReference type="EMBL" id="SHI08693.1"/>
    </source>
</evidence>
<gene>
    <name evidence="10" type="ORF">SAMN02745196_02759</name>
</gene>
<dbReference type="SMART" id="SM00387">
    <property type="entry name" value="HATPase_c"/>
    <property type="match status" value="1"/>
</dbReference>
<dbReference type="InterPro" id="IPR003594">
    <property type="entry name" value="HATPase_dom"/>
</dbReference>
<feature type="transmembrane region" description="Helical" evidence="8">
    <location>
        <begin position="63"/>
        <end position="83"/>
    </location>
</feature>
<comment type="catalytic activity">
    <reaction evidence="1">
        <text>ATP + protein L-histidine = ADP + protein N-phospho-L-histidine.</text>
        <dbReference type="EC" id="2.7.13.3"/>
    </reaction>
</comment>
<evidence type="ECO:0000256" key="4">
    <source>
        <dbReference type="ARBA" id="ARBA00022741"/>
    </source>
</evidence>
<dbReference type="Gene3D" id="3.30.565.10">
    <property type="entry name" value="Histidine kinase-like ATPase, C-terminal domain"/>
    <property type="match status" value="1"/>
</dbReference>
<dbReference type="GO" id="GO:0004673">
    <property type="term" value="F:protein histidine kinase activity"/>
    <property type="evidence" value="ECO:0007669"/>
    <property type="project" value="UniProtKB-EC"/>
</dbReference>
<dbReference type="EC" id="2.7.13.3" evidence="2"/>
<evidence type="ECO:0000313" key="11">
    <source>
        <dbReference type="Proteomes" id="UP000184526"/>
    </source>
</evidence>
<dbReference type="OrthoDB" id="1791938at2"/>
<dbReference type="GO" id="GO:0005524">
    <property type="term" value="F:ATP binding"/>
    <property type="evidence" value="ECO:0007669"/>
    <property type="project" value="UniProtKB-KW"/>
</dbReference>
<dbReference type="RefSeq" id="WP_072832584.1">
    <property type="nucleotide sequence ID" value="NZ_FQXP01000012.1"/>
</dbReference>
<accession>A0A1M5YB17</accession>
<dbReference type="PANTHER" id="PTHR43065:SF46">
    <property type="entry name" value="C4-DICARBOXYLATE TRANSPORT SENSOR PROTEIN DCTB"/>
    <property type="match status" value="1"/>
</dbReference>
<evidence type="ECO:0000256" key="5">
    <source>
        <dbReference type="ARBA" id="ARBA00022777"/>
    </source>
</evidence>
<keyword evidence="8" id="KW-1133">Transmembrane helix</keyword>
<evidence type="ECO:0000256" key="3">
    <source>
        <dbReference type="ARBA" id="ARBA00022679"/>
    </source>
</evidence>
<keyword evidence="8" id="KW-0472">Membrane</keyword>
<keyword evidence="11" id="KW-1185">Reference proteome</keyword>
<reference evidence="10 11" key="1">
    <citation type="submission" date="2016-11" db="EMBL/GenBank/DDBJ databases">
        <authorList>
            <person name="Jaros S."/>
            <person name="Januszkiewicz K."/>
            <person name="Wedrychowicz H."/>
        </authorList>
    </citation>
    <scope>NUCLEOTIDE SEQUENCE [LARGE SCALE GENOMIC DNA]</scope>
    <source>
        <strain evidence="10 11">DSM 3089</strain>
    </source>
</reference>
<dbReference type="InterPro" id="IPR036890">
    <property type="entry name" value="HATPase_C_sf"/>
</dbReference>
<dbReference type="PROSITE" id="PS50109">
    <property type="entry name" value="HIS_KIN"/>
    <property type="match status" value="1"/>
</dbReference>
<keyword evidence="8" id="KW-0812">Transmembrane</keyword>
<keyword evidence="7" id="KW-0902">Two-component regulatory system</keyword>
<dbReference type="Pfam" id="PF02518">
    <property type="entry name" value="HATPase_c"/>
    <property type="match status" value="1"/>
</dbReference>
<keyword evidence="6" id="KW-0067">ATP-binding</keyword>
<dbReference type="STRING" id="1121306.SAMN02745196_02759"/>
<protein>
    <recommendedName>
        <fullName evidence="2">histidine kinase</fullName>
        <ecNumber evidence="2">2.7.13.3</ecNumber>
    </recommendedName>
</protein>
<proteinExistence type="predicted"/>
<feature type="transmembrane region" description="Helical" evidence="8">
    <location>
        <begin position="120"/>
        <end position="139"/>
    </location>
</feature>
<feature type="transmembrane region" description="Helical" evidence="8">
    <location>
        <begin position="89"/>
        <end position="108"/>
    </location>
</feature>
<name>A0A1M5YB17_9CLOT</name>
<keyword evidence="4" id="KW-0547">Nucleotide-binding</keyword>
<evidence type="ECO:0000256" key="6">
    <source>
        <dbReference type="ARBA" id="ARBA00022840"/>
    </source>
</evidence>
<evidence type="ECO:0000256" key="7">
    <source>
        <dbReference type="ARBA" id="ARBA00023012"/>
    </source>
</evidence>
<dbReference type="AlphaFoldDB" id="A0A1M5YB17"/>
<feature type="transmembrane region" description="Helical" evidence="8">
    <location>
        <begin position="12"/>
        <end position="29"/>
    </location>
</feature>
<evidence type="ECO:0000256" key="2">
    <source>
        <dbReference type="ARBA" id="ARBA00012438"/>
    </source>
</evidence>
<feature type="transmembrane region" description="Helical" evidence="8">
    <location>
        <begin position="151"/>
        <end position="172"/>
    </location>
</feature>
<feature type="transmembrane region" description="Helical" evidence="8">
    <location>
        <begin position="35"/>
        <end position="54"/>
    </location>
</feature>
<evidence type="ECO:0000256" key="8">
    <source>
        <dbReference type="SAM" id="Phobius"/>
    </source>
</evidence>
<dbReference type="InterPro" id="IPR004358">
    <property type="entry name" value="Sig_transdc_His_kin-like_C"/>
</dbReference>
<sequence length="432" mass="50270">MDNLQLEDRGGGLKLTFLVATILAIISQIKVSLFISDFDISIAIILFPLLLYIFDDLNIIRTAILTAVFVYVLKVSIHAFNYGGVVEGITTYFPEIFFYIYYGIFFKLYKKFDPTLKLKYLFIGFLGIDYFSNLVELTIRTDGHIFHLKLQLGLIGVAIVRSFLVWVALYAMEYYNIFLLRKEHEDRYKKLLSLTSKLKSEMFWMEKNMHHIESTMTEAYTLFENIKKDKNYDTWASSALNIARDIHEVKKEYGLVVRGLQEAVENNLHDEGMYFNELVSILKSAMESDGIISDDKIKFSFILNQDFFTNKHYYLMSIFRNIITNSIEAMKNRDEEDIDRYIRFTHEYDKVNHIFIIEDNAGGIKKKYLESIFHPGFSTKINYDTGEINRGLGLSLVRDIVQESLNGKIEVMSEEDLGTKFIITIPKEELEG</sequence>
<keyword evidence="5 10" id="KW-0418">Kinase</keyword>
<dbReference type="Proteomes" id="UP000184526">
    <property type="component" value="Unassembled WGS sequence"/>
</dbReference>
<keyword evidence="3" id="KW-0808">Transferase</keyword>
<dbReference type="PANTHER" id="PTHR43065">
    <property type="entry name" value="SENSOR HISTIDINE KINASE"/>
    <property type="match status" value="1"/>
</dbReference>
<dbReference type="InterPro" id="IPR005467">
    <property type="entry name" value="His_kinase_dom"/>
</dbReference>
<evidence type="ECO:0000256" key="1">
    <source>
        <dbReference type="ARBA" id="ARBA00000085"/>
    </source>
</evidence>
<dbReference type="SUPFAM" id="SSF55874">
    <property type="entry name" value="ATPase domain of HSP90 chaperone/DNA topoisomerase II/histidine kinase"/>
    <property type="match status" value="1"/>
</dbReference>
<organism evidence="10 11">
    <name type="scientific">Clostridium collagenovorans DSM 3089</name>
    <dbReference type="NCBI Taxonomy" id="1121306"/>
    <lineage>
        <taxon>Bacteria</taxon>
        <taxon>Bacillati</taxon>
        <taxon>Bacillota</taxon>
        <taxon>Clostridia</taxon>
        <taxon>Eubacteriales</taxon>
        <taxon>Clostridiaceae</taxon>
        <taxon>Clostridium</taxon>
    </lineage>
</organism>
<dbReference type="PRINTS" id="PR00344">
    <property type="entry name" value="BCTRLSENSOR"/>
</dbReference>